<dbReference type="AlphaFoldDB" id="A0A1Y2DTR9"/>
<evidence type="ECO:0000259" key="1">
    <source>
        <dbReference type="PROSITE" id="PS51747"/>
    </source>
</evidence>
<gene>
    <name evidence="2" type="ORF">BCR38DRAFT_439098</name>
</gene>
<dbReference type="GeneID" id="63776820"/>
<reference evidence="2 3" key="1">
    <citation type="submission" date="2016-07" db="EMBL/GenBank/DDBJ databases">
        <title>Pervasive Adenine N6-methylation of Active Genes in Fungi.</title>
        <authorList>
            <consortium name="DOE Joint Genome Institute"/>
            <person name="Mondo S.J."/>
            <person name="Dannebaum R.O."/>
            <person name="Kuo R.C."/>
            <person name="Labutti K."/>
            <person name="Haridas S."/>
            <person name="Kuo A."/>
            <person name="Salamov A."/>
            <person name="Ahrendt S.R."/>
            <person name="Lipzen A."/>
            <person name="Sullivan W."/>
            <person name="Andreopoulos W.B."/>
            <person name="Clum A."/>
            <person name="Lindquist E."/>
            <person name="Daum C."/>
            <person name="Ramamoorthy G.K."/>
            <person name="Gryganskyi A."/>
            <person name="Culley D."/>
            <person name="Magnuson J.K."/>
            <person name="James T.Y."/>
            <person name="O'Malley M.A."/>
            <person name="Stajich J.E."/>
            <person name="Spatafora J.W."/>
            <person name="Visel A."/>
            <person name="Grigoriev I.V."/>
        </authorList>
    </citation>
    <scope>NUCLEOTIDE SEQUENCE [LARGE SCALE GENOMIC DNA]</scope>
    <source>
        <strain evidence="2 3">CBS 129021</strain>
    </source>
</reference>
<evidence type="ECO:0000313" key="3">
    <source>
        <dbReference type="Proteomes" id="UP000193689"/>
    </source>
</evidence>
<dbReference type="STRING" id="1141098.A0A1Y2DTR9"/>
<dbReference type="GO" id="GO:0003824">
    <property type="term" value="F:catalytic activity"/>
    <property type="evidence" value="ECO:0007669"/>
    <property type="project" value="InterPro"/>
</dbReference>
<dbReference type="EMBL" id="MCFJ01000009">
    <property type="protein sequence ID" value="ORY62569.1"/>
    <property type="molecule type" value="Genomic_DNA"/>
</dbReference>
<dbReference type="SUPFAM" id="SSF53927">
    <property type="entry name" value="Cytidine deaminase-like"/>
    <property type="match status" value="1"/>
</dbReference>
<dbReference type="Proteomes" id="UP000193689">
    <property type="component" value="Unassembled WGS sequence"/>
</dbReference>
<feature type="domain" description="CMP/dCMP-type deaminase" evidence="1">
    <location>
        <begin position="15"/>
        <end position="140"/>
    </location>
</feature>
<comment type="caution">
    <text evidence="2">The sequence shown here is derived from an EMBL/GenBank/DDBJ whole genome shotgun (WGS) entry which is preliminary data.</text>
</comment>
<sequence>MADVATANPTEIKPGDHAAYIKLALFLAMKSPPKPTNYRVGAVLVNATTNEILSTGYTLELPGNTHAEQCCFEKLAATHAIDAKKLSEVLPDEVALYTTMEPCSVRLSGNLPCVDRILGIGKKIKTVYVGVQEPEKFVSNNSGRGRVERAGIEFVHVAGLEKEILEVATAGHVTEKDS</sequence>
<accession>A0A1Y2DTR9</accession>
<name>A0A1Y2DTR9_9PEZI</name>
<keyword evidence="3" id="KW-1185">Reference proteome</keyword>
<dbReference type="GO" id="GO:0006139">
    <property type="term" value="P:nucleobase-containing compound metabolic process"/>
    <property type="evidence" value="ECO:0007669"/>
    <property type="project" value="UniProtKB-ARBA"/>
</dbReference>
<dbReference type="Gene3D" id="3.40.140.10">
    <property type="entry name" value="Cytidine Deaminase, domain 2"/>
    <property type="match status" value="1"/>
</dbReference>
<dbReference type="OrthoDB" id="252265at2759"/>
<dbReference type="InterPro" id="IPR002125">
    <property type="entry name" value="CMP_dCMP_dom"/>
</dbReference>
<dbReference type="RefSeq" id="XP_040714405.1">
    <property type="nucleotide sequence ID" value="XM_040860608.1"/>
</dbReference>
<proteinExistence type="predicted"/>
<dbReference type="InParanoid" id="A0A1Y2DTR9"/>
<dbReference type="InterPro" id="IPR016193">
    <property type="entry name" value="Cytidine_deaminase-like"/>
</dbReference>
<organism evidence="2 3">
    <name type="scientific">Pseudomassariella vexata</name>
    <dbReference type="NCBI Taxonomy" id="1141098"/>
    <lineage>
        <taxon>Eukaryota</taxon>
        <taxon>Fungi</taxon>
        <taxon>Dikarya</taxon>
        <taxon>Ascomycota</taxon>
        <taxon>Pezizomycotina</taxon>
        <taxon>Sordariomycetes</taxon>
        <taxon>Xylariomycetidae</taxon>
        <taxon>Amphisphaeriales</taxon>
        <taxon>Pseudomassariaceae</taxon>
        <taxon>Pseudomassariella</taxon>
    </lineage>
</organism>
<dbReference type="PROSITE" id="PS51747">
    <property type="entry name" value="CYT_DCMP_DEAMINASES_2"/>
    <property type="match status" value="1"/>
</dbReference>
<dbReference type="Pfam" id="PF18785">
    <property type="entry name" value="Inv-AAD"/>
    <property type="match status" value="1"/>
</dbReference>
<protein>
    <submittedName>
        <fullName evidence="2">Cytidine deaminase-like protein</fullName>
    </submittedName>
</protein>
<evidence type="ECO:0000313" key="2">
    <source>
        <dbReference type="EMBL" id="ORY62569.1"/>
    </source>
</evidence>